<gene>
    <name evidence="4" type="ORF">DX914_05460</name>
</gene>
<keyword evidence="1 2" id="KW-0129">CBS domain</keyword>
<dbReference type="RefSeq" id="WP_115858015.1">
    <property type="nucleotide sequence ID" value="NZ_QTSU01000001.1"/>
</dbReference>
<sequence length="140" mass="15117">MKVDSLMTPSPTAAAPSTSLRAVARMMLDHDVGEIPIVDETGAPLGVVTDRDIVVRLVAHGQDPTQVAASDCMTSPPVTVAVDADMKDCAERMMREQIRRVLVVDTQGRLCGIVAMADLERDQSLRSVRAEVGRRVSQPH</sequence>
<dbReference type="OrthoDB" id="9794094at2"/>
<evidence type="ECO:0000259" key="3">
    <source>
        <dbReference type="PROSITE" id="PS51371"/>
    </source>
</evidence>
<dbReference type="InterPro" id="IPR000644">
    <property type="entry name" value="CBS_dom"/>
</dbReference>
<dbReference type="PANTHER" id="PTHR43080:SF2">
    <property type="entry name" value="CBS DOMAIN-CONTAINING PROTEIN"/>
    <property type="match status" value="1"/>
</dbReference>
<dbReference type="PROSITE" id="PS51371">
    <property type="entry name" value="CBS"/>
    <property type="match status" value="2"/>
</dbReference>
<feature type="domain" description="CBS" evidence="3">
    <location>
        <begin position="73"/>
        <end position="131"/>
    </location>
</feature>
<name>A0A371K3S0_9GAMM</name>
<evidence type="ECO:0000256" key="1">
    <source>
        <dbReference type="ARBA" id="ARBA00023122"/>
    </source>
</evidence>
<organism evidence="4 5">
    <name type="scientific">Lysobacter silvisoli</name>
    <dbReference type="NCBI Taxonomy" id="2293254"/>
    <lineage>
        <taxon>Bacteria</taxon>
        <taxon>Pseudomonadati</taxon>
        <taxon>Pseudomonadota</taxon>
        <taxon>Gammaproteobacteria</taxon>
        <taxon>Lysobacterales</taxon>
        <taxon>Lysobacteraceae</taxon>
        <taxon>Lysobacter</taxon>
    </lineage>
</organism>
<protein>
    <submittedName>
        <fullName evidence="4">CBS domain-containing protein</fullName>
    </submittedName>
</protein>
<dbReference type="SUPFAM" id="SSF54631">
    <property type="entry name" value="CBS-domain pair"/>
    <property type="match status" value="1"/>
</dbReference>
<dbReference type="InterPro" id="IPR046342">
    <property type="entry name" value="CBS_dom_sf"/>
</dbReference>
<accession>A0A371K3S0</accession>
<dbReference type="PANTHER" id="PTHR43080">
    <property type="entry name" value="CBS DOMAIN-CONTAINING PROTEIN CBSX3, MITOCHONDRIAL"/>
    <property type="match status" value="1"/>
</dbReference>
<proteinExistence type="predicted"/>
<dbReference type="EMBL" id="QTSU01000001">
    <property type="protein sequence ID" value="RDZ28575.1"/>
    <property type="molecule type" value="Genomic_DNA"/>
</dbReference>
<evidence type="ECO:0000256" key="2">
    <source>
        <dbReference type="PROSITE-ProRule" id="PRU00703"/>
    </source>
</evidence>
<comment type="caution">
    <text evidence="4">The sequence shown here is derived from an EMBL/GenBank/DDBJ whole genome shotgun (WGS) entry which is preliminary data.</text>
</comment>
<evidence type="ECO:0000313" key="5">
    <source>
        <dbReference type="Proteomes" id="UP000264492"/>
    </source>
</evidence>
<evidence type="ECO:0000313" key="4">
    <source>
        <dbReference type="EMBL" id="RDZ28575.1"/>
    </source>
</evidence>
<dbReference type="AlphaFoldDB" id="A0A371K3S0"/>
<dbReference type="SMART" id="SM00116">
    <property type="entry name" value="CBS"/>
    <property type="match status" value="2"/>
</dbReference>
<dbReference type="Gene3D" id="3.10.580.10">
    <property type="entry name" value="CBS-domain"/>
    <property type="match status" value="1"/>
</dbReference>
<dbReference type="Pfam" id="PF00571">
    <property type="entry name" value="CBS"/>
    <property type="match status" value="2"/>
</dbReference>
<keyword evidence="5" id="KW-1185">Reference proteome</keyword>
<feature type="domain" description="CBS" evidence="3">
    <location>
        <begin position="7"/>
        <end position="64"/>
    </location>
</feature>
<reference evidence="4 5" key="1">
    <citation type="submission" date="2018-08" db="EMBL/GenBank/DDBJ databases">
        <title>Lysobacter sp. zong2l5, whole genome shotgun sequence.</title>
        <authorList>
            <person name="Zhang X."/>
            <person name="Feng G."/>
            <person name="Zhu H."/>
        </authorList>
    </citation>
    <scope>NUCLEOTIDE SEQUENCE [LARGE SCALE GENOMIC DNA]</scope>
    <source>
        <strain evidence="5">zong2l5</strain>
    </source>
</reference>
<dbReference type="Proteomes" id="UP000264492">
    <property type="component" value="Unassembled WGS sequence"/>
</dbReference>
<dbReference type="InterPro" id="IPR051257">
    <property type="entry name" value="Diverse_CBS-Domain"/>
</dbReference>